<protein>
    <submittedName>
        <fullName evidence="1">Uncharacterized protein</fullName>
    </submittedName>
</protein>
<organism evidence="1 2">
    <name type="scientific">Oryzias javanicus</name>
    <name type="common">Javanese ricefish</name>
    <name type="synonym">Aplocheilus javanicus</name>
    <dbReference type="NCBI Taxonomy" id="123683"/>
    <lineage>
        <taxon>Eukaryota</taxon>
        <taxon>Metazoa</taxon>
        <taxon>Chordata</taxon>
        <taxon>Craniata</taxon>
        <taxon>Vertebrata</taxon>
        <taxon>Euteleostomi</taxon>
        <taxon>Actinopterygii</taxon>
        <taxon>Neopterygii</taxon>
        <taxon>Teleostei</taxon>
        <taxon>Neoteleostei</taxon>
        <taxon>Acanthomorphata</taxon>
        <taxon>Ovalentaria</taxon>
        <taxon>Atherinomorphae</taxon>
        <taxon>Beloniformes</taxon>
        <taxon>Adrianichthyidae</taxon>
        <taxon>Oryziinae</taxon>
        <taxon>Oryzias</taxon>
    </lineage>
</organism>
<accession>A0A3S2MV63</accession>
<evidence type="ECO:0000313" key="1">
    <source>
        <dbReference type="EMBL" id="RVE75198.1"/>
    </source>
</evidence>
<evidence type="ECO:0000313" key="2">
    <source>
        <dbReference type="Proteomes" id="UP000283210"/>
    </source>
</evidence>
<keyword evidence="2" id="KW-1185">Reference proteome</keyword>
<sequence>MNPAVCPSGVTSQKIYPLNSKPAVQELGKMQAQASLRGINLDLEMNPVVSPSGVTSQRIYLLNSKTGVQQRNKWTSRAQRLPVVRLSSSIKHSWTPYFWS</sequence>
<gene>
    <name evidence="1" type="ORF">OJAV_G00014530</name>
</gene>
<dbReference type="AlphaFoldDB" id="A0A3S2MV63"/>
<reference evidence="1 2" key="2">
    <citation type="submission" date="2019-01" db="EMBL/GenBank/DDBJ databases">
        <title>A chromosome length genome reference of the Java medaka (oryzias javanicus).</title>
        <authorList>
            <person name="Herpin A."/>
            <person name="Takehana Y."/>
            <person name="Naruse K."/>
            <person name="Ansai S."/>
            <person name="Kawaguchi M."/>
        </authorList>
    </citation>
    <scope>NUCLEOTIDE SEQUENCE [LARGE SCALE GENOMIC DNA]</scope>
    <source>
        <strain evidence="1">RS831</strain>
        <tissue evidence="1">Whole body</tissue>
    </source>
</reference>
<dbReference type="Proteomes" id="UP000283210">
    <property type="component" value="Chromosome 2"/>
</dbReference>
<proteinExistence type="predicted"/>
<name>A0A3S2MV63_ORYJA</name>
<dbReference type="EMBL" id="CM012438">
    <property type="protein sequence ID" value="RVE75198.1"/>
    <property type="molecule type" value="Genomic_DNA"/>
</dbReference>
<reference evidence="1 2" key="1">
    <citation type="submission" date="2018-11" db="EMBL/GenBank/DDBJ databases">
        <authorList>
            <person name="Lopez-Roques C."/>
            <person name="Donnadieu C."/>
            <person name="Bouchez O."/>
            <person name="Klopp C."/>
            <person name="Cabau C."/>
            <person name="Zahm M."/>
        </authorList>
    </citation>
    <scope>NUCLEOTIDE SEQUENCE [LARGE SCALE GENOMIC DNA]</scope>
    <source>
        <strain evidence="1">RS831</strain>
        <tissue evidence="1">Whole body</tissue>
    </source>
</reference>